<reference evidence="2 3" key="1">
    <citation type="submission" date="2017-04" db="EMBL/GenBank/DDBJ databases">
        <authorList>
            <person name="Afonso C.L."/>
            <person name="Miller P.J."/>
            <person name="Scott M.A."/>
            <person name="Spackman E."/>
            <person name="Goraichik I."/>
            <person name="Dimitrov K.M."/>
            <person name="Suarez D.L."/>
            <person name="Swayne D.E."/>
        </authorList>
    </citation>
    <scope>NUCLEOTIDE SEQUENCE [LARGE SCALE GENOMIC DNA]</scope>
    <source>
        <strain evidence="2 3">DSM 43828</strain>
    </source>
</reference>
<dbReference type="AlphaFoldDB" id="A0A1W2G006"/>
<keyword evidence="3" id="KW-1185">Reference proteome</keyword>
<evidence type="ECO:0000313" key="3">
    <source>
        <dbReference type="Proteomes" id="UP000192674"/>
    </source>
</evidence>
<accession>A0A1W2G006</accession>
<dbReference type="Proteomes" id="UP000192674">
    <property type="component" value="Unassembled WGS sequence"/>
</dbReference>
<evidence type="ECO:0000313" key="2">
    <source>
        <dbReference type="EMBL" id="SMD27322.1"/>
    </source>
</evidence>
<dbReference type="RefSeq" id="WP_200826140.1">
    <property type="nucleotide sequence ID" value="NZ_FWXV01000022.1"/>
</dbReference>
<name>A0A1W2G006_KIBAR</name>
<dbReference type="EMBL" id="FWXV01000022">
    <property type="protein sequence ID" value="SMD27322.1"/>
    <property type="molecule type" value="Genomic_DNA"/>
</dbReference>
<proteinExistence type="predicted"/>
<evidence type="ECO:0000256" key="1">
    <source>
        <dbReference type="SAM" id="MobiDB-lite"/>
    </source>
</evidence>
<protein>
    <submittedName>
        <fullName evidence="2">Uncharacterized protein</fullName>
    </submittedName>
</protein>
<feature type="region of interest" description="Disordered" evidence="1">
    <location>
        <begin position="1"/>
        <end position="20"/>
    </location>
</feature>
<organism evidence="2 3">
    <name type="scientific">Kibdelosporangium aridum</name>
    <dbReference type="NCBI Taxonomy" id="2030"/>
    <lineage>
        <taxon>Bacteria</taxon>
        <taxon>Bacillati</taxon>
        <taxon>Actinomycetota</taxon>
        <taxon>Actinomycetes</taxon>
        <taxon>Pseudonocardiales</taxon>
        <taxon>Pseudonocardiaceae</taxon>
        <taxon>Kibdelosporangium</taxon>
    </lineage>
</organism>
<sequence length="49" mass="4996">MTTADGDTVTAGPGEVIYTTNSSTADEDTEMVYVANPPDVYAAHMAASG</sequence>
<gene>
    <name evidence="2" type="ORF">SAMN05661093_10925</name>
</gene>